<comment type="caution">
    <text evidence="13">The sequence shown here is derived from an EMBL/GenBank/DDBJ whole genome shotgun (WGS) entry which is preliminary data.</text>
</comment>
<keyword evidence="7 11" id="KW-0862">Zinc</keyword>
<protein>
    <recommendedName>
        <fullName evidence="12">Extracellular metalloproteinase</fullName>
        <ecNumber evidence="12">3.4.24.-</ecNumber>
    </recommendedName>
    <alternativeName>
        <fullName evidence="12">Fungalysin</fullName>
    </alternativeName>
</protein>
<dbReference type="Proteomes" id="UP001150569">
    <property type="component" value="Unassembled WGS sequence"/>
</dbReference>
<keyword evidence="4 12" id="KW-0645">Protease</keyword>
<evidence type="ECO:0000256" key="2">
    <source>
        <dbReference type="ARBA" id="ARBA00006006"/>
    </source>
</evidence>
<feature type="binding site" evidence="11">
    <location>
        <position position="345"/>
    </location>
    <ligand>
        <name>Zn(2+)</name>
        <dbReference type="ChEBI" id="CHEBI:29105"/>
        <note>catalytic</note>
    </ligand>
</feature>
<dbReference type="PRINTS" id="PR00999">
    <property type="entry name" value="FUNGALYSIN"/>
</dbReference>
<evidence type="ECO:0000256" key="1">
    <source>
        <dbReference type="ARBA" id="ARBA00004613"/>
    </source>
</evidence>
<dbReference type="GO" id="GO:0006508">
    <property type="term" value="P:proteolysis"/>
    <property type="evidence" value="ECO:0007669"/>
    <property type="project" value="UniProtKB-KW"/>
</dbReference>
<dbReference type="InterPro" id="IPR050371">
    <property type="entry name" value="Fungal_virulence_M36"/>
</dbReference>
<name>A0A9W8A5X6_9FUNG</name>
<keyword evidence="9 12" id="KW-0865">Zymogen</keyword>
<dbReference type="CDD" id="cd09596">
    <property type="entry name" value="M36"/>
    <property type="match status" value="1"/>
</dbReference>
<evidence type="ECO:0000256" key="12">
    <source>
        <dbReference type="RuleBase" id="RU364017"/>
    </source>
</evidence>
<dbReference type="GO" id="GO:0008270">
    <property type="term" value="F:zinc ion binding"/>
    <property type="evidence" value="ECO:0007669"/>
    <property type="project" value="InterPro"/>
</dbReference>
<feature type="active site" evidence="10">
    <location>
        <position position="342"/>
    </location>
</feature>
<evidence type="ECO:0000313" key="14">
    <source>
        <dbReference type="Proteomes" id="UP001150569"/>
    </source>
</evidence>
<dbReference type="AlphaFoldDB" id="A0A9W8A5X6"/>
<dbReference type="PANTHER" id="PTHR33478:SF1">
    <property type="entry name" value="EXTRACELLULAR METALLOPROTEINASE MEP"/>
    <property type="match status" value="1"/>
</dbReference>
<evidence type="ECO:0000256" key="4">
    <source>
        <dbReference type="ARBA" id="ARBA00022670"/>
    </source>
</evidence>
<dbReference type="Pfam" id="PF02128">
    <property type="entry name" value="Peptidase_M36"/>
    <property type="match status" value="1"/>
</dbReference>
<dbReference type="GO" id="GO:0005615">
    <property type="term" value="C:extracellular space"/>
    <property type="evidence" value="ECO:0007669"/>
    <property type="project" value="InterPro"/>
</dbReference>
<dbReference type="Gene3D" id="1.10.390.10">
    <property type="entry name" value="Neutral Protease Domain 2"/>
    <property type="match status" value="1"/>
</dbReference>
<comment type="subcellular location">
    <subcellularLocation>
        <location evidence="1 12">Secreted</location>
    </subcellularLocation>
</comment>
<feature type="binding site" evidence="11">
    <location>
        <position position="341"/>
    </location>
    <ligand>
        <name>Zn(2+)</name>
        <dbReference type="ChEBI" id="CHEBI:29105"/>
        <note>catalytic</note>
    </ligand>
</feature>
<dbReference type="EMBL" id="JANBPT010000316">
    <property type="protein sequence ID" value="KAJ1923721.1"/>
    <property type="molecule type" value="Genomic_DNA"/>
</dbReference>
<evidence type="ECO:0000256" key="6">
    <source>
        <dbReference type="ARBA" id="ARBA00022801"/>
    </source>
</evidence>
<evidence type="ECO:0000313" key="13">
    <source>
        <dbReference type="EMBL" id="KAJ1923721.1"/>
    </source>
</evidence>
<accession>A0A9W8A5X6</accession>
<dbReference type="GO" id="GO:0004222">
    <property type="term" value="F:metalloendopeptidase activity"/>
    <property type="evidence" value="ECO:0007669"/>
    <property type="project" value="InterPro"/>
</dbReference>
<dbReference type="InterPro" id="IPR027268">
    <property type="entry name" value="Peptidase_M4/M1_CTD_sf"/>
</dbReference>
<keyword evidence="14" id="KW-1185">Reference proteome</keyword>
<dbReference type="Gene3D" id="3.10.170.10">
    <property type="match status" value="1"/>
</dbReference>
<evidence type="ECO:0000256" key="9">
    <source>
        <dbReference type="ARBA" id="ARBA00023145"/>
    </source>
</evidence>
<evidence type="ECO:0000256" key="8">
    <source>
        <dbReference type="ARBA" id="ARBA00023049"/>
    </source>
</evidence>
<organism evidence="13 14">
    <name type="scientific">Tieghemiomyces parasiticus</name>
    <dbReference type="NCBI Taxonomy" id="78921"/>
    <lineage>
        <taxon>Eukaryota</taxon>
        <taxon>Fungi</taxon>
        <taxon>Fungi incertae sedis</taxon>
        <taxon>Zoopagomycota</taxon>
        <taxon>Kickxellomycotina</taxon>
        <taxon>Dimargaritomycetes</taxon>
        <taxon>Dimargaritales</taxon>
        <taxon>Dimargaritaceae</taxon>
        <taxon>Tieghemiomyces</taxon>
    </lineage>
</organism>
<keyword evidence="8 12" id="KW-0482">Metalloprotease</keyword>
<gene>
    <name evidence="13" type="ORF">IWQ60_005697</name>
</gene>
<comment type="similarity">
    <text evidence="2 12">Belongs to the peptidase M36 family.</text>
</comment>
<evidence type="ECO:0000256" key="10">
    <source>
        <dbReference type="PIRSR" id="PIRSR601842-1"/>
    </source>
</evidence>
<evidence type="ECO:0000256" key="5">
    <source>
        <dbReference type="ARBA" id="ARBA00022723"/>
    </source>
</evidence>
<comment type="cofactor">
    <cofactor evidence="11">
        <name>Zn(2+)</name>
        <dbReference type="ChEBI" id="CHEBI:29105"/>
    </cofactor>
    <text evidence="11">Binds 1 zinc ion per subunit.</text>
</comment>
<keyword evidence="6 12" id="KW-0378">Hydrolase</keyword>
<dbReference type="PANTHER" id="PTHR33478">
    <property type="entry name" value="EXTRACELLULAR METALLOPROTEINASE MEP"/>
    <property type="match status" value="1"/>
</dbReference>
<reference evidence="13" key="1">
    <citation type="submission" date="2022-07" db="EMBL/GenBank/DDBJ databases">
        <title>Phylogenomic reconstructions and comparative analyses of Kickxellomycotina fungi.</title>
        <authorList>
            <person name="Reynolds N.K."/>
            <person name="Stajich J.E."/>
            <person name="Barry K."/>
            <person name="Grigoriev I.V."/>
            <person name="Crous P."/>
            <person name="Smith M.E."/>
        </authorList>
    </citation>
    <scope>NUCLEOTIDE SEQUENCE</scope>
    <source>
        <strain evidence="13">RSA 861</strain>
    </source>
</reference>
<keyword evidence="3 12" id="KW-0964">Secreted</keyword>
<evidence type="ECO:0000256" key="11">
    <source>
        <dbReference type="PIRSR" id="PIRSR601842-2"/>
    </source>
</evidence>
<sequence>MIIDCTNEYVTVNVADDNILVSIGTATFSQPIDEDHNGALSVKPSAPRDALLALLHHLGVAADHAADLPEPQGIGIEGEVASPTYVFRPVWVASDLEVRATMEVLRIPAATNHPSVRTVPVWTLTIRLDPHHYVVQLRQSDLALAAVWDYARPACYLVYPWPLTNPDEGPRQLVCDPWHPDASPLGWQRTNDTFVYPDTQGNNVRAQLYSPDRQSGSEVLIRPQGTGPDHSTFAFPLDLSQEPTAYGEASVTQLFYHTNMMHDLLYGYGFDEPAGNFQTNNFGRGGLGNDALVAYAQNPDRFNNAYFNTPPDGEPPTMWMFLFNLTTPHRDDTLDRTVVVHEYTHGLTARLTGGPANSFCLLFGESAGLAEGWSDFVAAILQVRDVGNGTNSTGIPYPPIAIGAYVSGKPGGLRLHPFSTDRTVNPVTYSWLNRPEYAEIHAAGEVWASLLYEVFWNLVDRHGFNADWWNHGGHEKGAPSQGNVLALQLVVDGLKLQPCFPTFLTARDAIIHAEDLRTHGTNRCEVWRGFAKRGLGLAANYSQGMYTDDFTVPTGC</sequence>
<dbReference type="InterPro" id="IPR001842">
    <property type="entry name" value="Peptidase_M36"/>
</dbReference>
<feature type="binding site" evidence="11">
    <location>
        <position position="371"/>
    </location>
    <ligand>
        <name>Zn(2+)</name>
        <dbReference type="ChEBI" id="CHEBI:29105"/>
        <note>catalytic</note>
    </ligand>
</feature>
<evidence type="ECO:0000256" key="3">
    <source>
        <dbReference type="ARBA" id="ARBA00022525"/>
    </source>
</evidence>
<dbReference type="OrthoDB" id="3227768at2759"/>
<proteinExistence type="inferred from homology"/>
<keyword evidence="5 11" id="KW-0479">Metal-binding</keyword>
<dbReference type="EC" id="3.4.24.-" evidence="12"/>
<evidence type="ECO:0000256" key="7">
    <source>
        <dbReference type="ARBA" id="ARBA00022833"/>
    </source>
</evidence>
<dbReference type="SUPFAM" id="SSF55486">
    <property type="entry name" value="Metalloproteases ('zincins'), catalytic domain"/>
    <property type="match status" value="1"/>
</dbReference>